<dbReference type="EMBL" id="AZMM01016829">
    <property type="protein sequence ID" value="ETJ27931.1"/>
    <property type="molecule type" value="Genomic_DNA"/>
</dbReference>
<feature type="domain" description="DUF5937" evidence="1">
    <location>
        <begin position="17"/>
        <end position="46"/>
    </location>
</feature>
<proteinExistence type="predicted"/>
<name>W1XCT2_9ZZZZ</name>
<accession>W1XCT2</accession>
<sequence length="50" mass="5915">MSITIRFSDYALETNETLIQRIQFVYSPLNELFRSLHVLLNPRHHGTNID</sequence>
<dbReference type="Pfam" id="PF19361">
    <property type="entry name" value="DUF5937"/>
    <property type="match status" value="1"/>
</dbReference>
<feature type="non-terminal residue" evidence="2">
    <location>
        <position position="50"/>
    </location>
</feature>
<comment type="caution">
    <text evidence="2">The sequence shown here is derived from an EMBL/GenBank/DDBJ whole genome shotgun (WGS) entry which is preliminary data.</text>
</comment>
<organism evidence="2">
    <name type="scientific">human gut metagenome</name>
    <dbReference type="NCBI Taxonomy" id="408170"/>
    <lineage>
        <taxon>unclassified sequences</taxon>
        <taxon>metagenomes</taxon>
        <taxon>organismal metagenomes</taxon>
    </lineage>
</organism>
<dbReference type="InterPro" id="IPR045981">
    <property type="entry name" value="DUF5937"/>
</dbReference>
<reference evidence="2" key="1">
    <citation type="submission" date="2013-12" db="EMBL/GenBank/DDBJ databases">
        <title>A Varibaculum cambriense genome reconstructed from a premature infant gut community with otherwise low bacterial novelty that shifts toward anaerobic metabolism during the third week of life.</title>
        <authorList>
            <person name="Brown C.T."/>
            <person name="Sharon I."/>
            <person name="Thomas B.C."/>
            <person name="Castelle C.J."/>
            <person name="Morowitz M.J."/>
            <person name="Banfield J.F."/>
        </authorList>
    </citation>
    <scope>NUCLEOTIDE SEQUENCE</scope>
</reference>
<evidence type="ECO:0000259" key="1">
    <source>
        <dbReference type="Pfam" id="PF19361"/>
    </source>
</evidence>
<evidence type="ECO:0000313" key="2">
    <source>
        <dbReference type="EMBL" id="ETJ27931.1"/>
    </source>
</evidence>
<dbReference type="AlphaFoldDB" id="W1XCT2"/>
<protein>
    <submittedName>
        <fullName evidence="2">Transcriptional regulator, ArsR family</fullName>
    </submittedName>
</protein>
<gene>
    <name evidence="2" type="ORF">Q604_UNBC16829G0001</name>
</gene>